<dbReference type="Proteomes" id="UP001187343">
    <property type="component" value="Unassembled WGS sequence"/>
</dbReference>
<gene>
    <name evidence="12" type="ORF">Q8A67_004262</name>
</gene>
<dbReference type="FunFam" id="2.60.40.10:FF:000287">
    <property type="entry name" value="Prolactin receptor"/>
    <property type="match status" value="1"/>
</dbReference>
<feature type="signal peptide" evidence="10">
    <location>
        <begin position="1"/>
        <end position="16"/>
    </location>
</feature>
<keyword evidence="7" id="KW-0325">Glycoprotein</keyword>
<evidence type="ECO:0000256" key="7">
    <source>
        <dbReference type="ARBA" id="ARBA00023180"/>
    </source>
</evidence>
<comment type="caution">
    <text evidence="12">The sequence shown here is derived from an EMBL/GenBank/DDBJ whole genome shotgun (WGS) entry which is preliminary data.</text>
</comment>
<evidence type="ECO:0000256" key="9">
    <source>
        <dbReference type="SAM" id="Phobius"/>
    </source>
</evidence>
<feature type="chain" id="PRO_5041720178" description="Fibronectin type-III domain-containing protein" evidence="10">
    <location>
        <begin position="17"/>
        <end position="488"/>
    </location>
</feature>
<evidence type="ECO:0000256" key="4">
    <source>
        <dbReference type="ARBA" id="ARBA00022989"/>
    </source>
</evidence>
<keyword evidence="5 9" id="KW-0472">Membrane</keyword>
<organism evidence="12 13">
    <name type="scientific">Cirrhinus molitorella</name>
    <name type="common">mud carp</name>
    <dbReference type="NCBI Taxonomy" id="172907"/>
    <lineage>
        <taxon>Eukaryota</taxon>
        <taxon>Metazoa</taxon>
        <taxon>Chordata</taxon>
        <taxon>Craniata</taxon>
        <taxon>Vertebrata</taxon>
        <taxon>Euteleostomi</taxon>
        <taxon>Actinopterygii</taxon>
        <taxon>Neopterygii</taxon>
        <taxon>Teleostei</taxon>
        <taxon>Ostariophysi</taxon>
        <taxon>Cypriniformes</taxon>
        <taxon>Cyprinidae</taxon>
        <taxon>Labeoninae</taxon>
        <taxon>Labeonini</taxon>
        <taxon>Cirrhinus</taxon>
    </lineage>
</organism>
<dbReference type="CDD" id="cd00063">
    <property type="entry name" value="FN3"/>
    <property type="match status" value="1"/>
</dbReference>
<evidence type="ECO:0000256" key="3">
    <source>
        <dbReference type="ARBA" id="ARBA00022729"/>
    </source>
</evidence>
<proteinExistence type="predicted"/>
<dbReference type="AlphaFoldDB" id="A0AA88Q520"/>
<name>A0AA88Q520_9TELE</name>
<evidence type="ECO:0000256" key="5">
    <source>
        <dbReference type="ARBA" id="ARBA00023136"/>
    </source>
</evidence>
<dbReference type="GO" id="GO:0004896">
    <property type="term" value="F:cytokine receptor activity"/>
    <property type="evidence" value="ECO:0007669"/>
    <property type="project" value="TreeGrafter"/>
</dbReference>
<feature type="region of interest" description="Disordered" evidence="8">
    <location>
        <begin position="469"/>
        <end position="488"/>
    </location>
</feature>
<dbReference type="InterPro" id="IPR003961">
    <property type="entry name" value="FN3_dom"/>
</dbReference>
<evidence type="ECO:0000313" key="12">
    <source>
        <dbReference type="EMBL" id="KAK2908425.1"/>
    </source>
</evidence>
<evidence type="ECO:0000256" key="10">
    <source>
        <dbReference type="SAM" id="SignalP"/>
    </source>
</evidence>
<feature type="domain" description="Fibronectin type-III" evidence="11">
    <location>
        <begin position="133"/>
        <end position="237"/>
    </location>
</feature>
<evidence type="ECO:0000256" key="8">
    <source>
        <dbReference type="SAM" id="MobiDB-lite"/>
    </source>
</evidence>
<keyword evidence="3 10" id="KW-0732">Signal</keyword>
<keyword evidence="6" id="KW-0675">Receptor</keyword>
<dbReference type="InterPro" id="IPR013783">
    <property type="entry name" value="Ig-like_fold"/>
</dbReference>
<sequence>MLFFLLLSLLWTMSSAALQPSTRAAAAAALQDDGTRPYIYHCRSPNMEVFTCWWRPIANQDNVTYTLLYTTGEQAPQECPDYVSGGANSCFFDVKHTQVWEMYCMNVTAHTRAGLITSHKHCLDVADIVEIDPPFNLTYIMLNDSVGESGRSILLSWLNPVESHVREGWLTLVFEVRYRHHAQPDNWKMKERLREPHVELLDLPVGKYEFMVRCRSTNSKHWSTWSESISVNISGRPLSDRMLALILVTSIGIMVFLVVGLGIAPRGKRIKSFLLPPIPKPRIRGIEPVLLKKGKIDEINRHFSSFHGYKPPQYSMETWYQVSVDTCPASTPYKHEDAPMARHAACPDGQQPVQTSCSPADYCRGPASYCDGATPLPDPDSAHPELVSVPGMDYSMILNPVPAPPPPQDFYTCVNGVMPGGALHLVPCLPNPLKNSPYLQFNGADDGTDKSSQLMALLDKQMEALLGASESDPSEAAMPLIPHSSDTN</sequence>
<dbReference type="PANTHER" id="PTHR23037">
    <property type="entry name" value="CYTOKINE RECEPTOR"/>
    <property type="match status" value="1"/>
</dbReference>
<dbReference type="SUPFAM" id="SSF49265">
    <property type="entry name" value="Fibronectin type III"/>
    <property type="match status" value="2"/>
</dbReference>
<protein>
    <recommendedName>
        <fullName evidence="11">Fibronectin type-III domain-containing protein</fullName>
    </recommendedName>
</protein>
<reference evidence="12" key="1">
    <citation type="submission" date="2023-08" db="EMBL/GenBank/DDBJ databases">
        <title>Chromosome-level Genome Assembly of mud carp (Cirrhinus molitorella).</title>
        <authorList>
            <person name="Liu H."/>
        </authorList>
    </citation>
    <scope>NUCLEOTIDE SEQUENCE</scope>
    <source>
        <strain evidence="12">Prfri</strain>
        <tissue evidence="12">Muscle</tissue>
    </source>
</reference>
<keyword evidence="13" id="KW-1185">Reference proteome</keyword>
<dbReference type="Gene3D" id="2.60.40.10">
    <property type="entry name" value="Immunoglobulins"/>
    <property type="match status" value="2"/>
</dbReference>
<keyword evidence="4 9" id="KW-1133">Transmembrane helix</keyword>
<evidence type="ECO:0000256" key="6">
    <source>
        <dbReference type="ARBA" id="ARBA00023170"/>
    </source>
</evidence>
<evidence type="ECO:0000259" key="11">
    <source>
        <dbReference type="PROSITE" id="PS50853"/>
    </source>
</evidence>
<accession>A0AA88Q520</accession>
<dbReference type="PROSITE" id="PS50853">
    <property type="entry name" value="FN3"/>
    <property type="match status" value="1"/>
</dbReference>
<dbReference type="PANTHER" id="PTHR23037:SF46">
    <property type="entry name" value="INTERLEUKIN 5 RECEPTOR SUBUNIT ALPHA"/>
    <property type="match status" value="1"/>
</dbReference>
<dbReference type="InterPro" id="IPR036116">
    <property type="entry name" value="FN3_sf"/>
</dbReference>
<dbReference type="Pfam" id="PF09067">
    <property type="entry name" value="EpoR_lig-bind"/>
    <property type="match status" value="1"/>
</dbReference>
<feature type="transmembrane region" description="Helical" evidence="9">
    <location>
        <begin position="242"/>
        <end position="264"/>
    </location>
</feature>
<dbReference type="InterPro" id="IPR015152">
    <property type="entry name" value="Growth/epo_recpt_lig-bind"/>
</dbReference>
<comment type="subcellular location">
    <subcellularLocation>
        <location evidence="1">Membrane</location>
        <topology evidence="1">Single-pass type I membrane protein</topology>
    </subcellularLocation>
</comment>
<keyword evidence="2 9" id="KW-0812">Transmembrane</keyword>
<evidence type="ECO:0000256" key="2">
    <source>
        <dbReference type="ARBA" id="ARBA00022692"/>
    </source>
</evidence>
<evidence type="ECO:0000313" key="13">
    <source>
        <dbReference type="Proteomes" id="UP001187343"/>
    </source>
</evidence>
<dbReference type="EMBL" id="JAUYZG010000004">
    <property type="protein sequence ID" value="KAK2908425.1"/>
    <property type="molecule type" value="Genomic_DNA"/>
</dbReference>
<dbReference type="GO" id="GO:0009897">
    <property type="term" value="C:external side of plasma membrane"/>
    <property type="evidence" value="ECO:0007669"/>
    <property type="project" value="TreeGrafter"/>
</dbReference>
<evidence type="ECO:0000256" key="1">
    <source>
        <dbReference type="ARBA" id="ARBA00004479"/>
    </source>
</evidence>